<dbReference type="AlphaFoldDB" id="A0A517SBD7"/>
<evidence type="ECO:0000313" key="1">
    <source>
        <dbReference type="EMBL" id="QDT53424.1"/>
    </source>
</evidence>
<keyword evidence="2" id="KW-1185">Reference proteome</keyword>
<reference evidence="1 2" key="1">
    <citation type="submission" date="2019-02" db="EMBL/GenBank/DDBJ databases">
        <title>Deep-cultivation of Planctomycetes and their phenomic and genomic characterization uncovers novel biology.</title>
        <authorList>
            <person name="Wiegand S."/>
            <person name="Jogler M."/>
            <person name="Boedeker C."/>
            <person name="Pinto D."/>
            <person name="Vollmers J."/>
            <person name="Rivas-Marin E."/>
            <person name="Kohn T."/>
            <person name="Peeters S.H."/>
            <person name="Heuer A."/>
            <person name="Rast P."/>
            <person name="Oberbeckmann S."/>
            <person name="Bunk B."/>
            <person name="Jeske O."/>
            <person name="Meyerdierks A."/>
            <person name="Storesund J.E."/>
            <person name="Kallscheuer N."/>
            <person name="Luecker S."/>
            <person name="Lage O.M."/>
            <person name="Pohl T."/>
            <person name="Merkel B.J."/>
            <person name="Hornburger P."/>
            <person name="Mueller R.-W."/>
            <person name="Bruemmer F."/>
            <person name="Labrenz M."/>
            <person name="Spormann A.M."/>
            <person name="Op den Camp H."/>
            <person name="Overmann J."/>
            <person name="Amann R."/>
            <person name="Jetten M.S.M."/>
            <person name="Mascher T."/>
            <person name="Medema M.H."/>
            <person name="Devos D.P."/>
            <person name="Kaster A.-K."/>
            <person name="Ovreas L."/>
            <person name="Rohde M."/>
            <person name="Galperin M.Y."/>
            <person name="Jogler C."/>
        </authorList>
    </citation>
    <scope>NUCLEOTIDE SEQUENCE [LARGE SCALE GENOMIC DNA]</scope>
    <source>
        <strain evidence="1 2">Pan44</strain>
    </source>
</reference>
<name>A0A517SBD7_9PLAN</name>
<sequence>MKTTLSRAQVRRRPPETELQDLDDVSPFGLQGLRRDGLKLLKSECINRLAMRLVMWGDRKQIRDEAFAAEIIRQHRDWVDEYEVVHLIEKSLWINGQSDLVMTLTRNPSQIPDSPPPEILKALTRAHTLHPDATVWFGVPLFGEEQTPDGLPIPLTAQQVRDEHDRRIRAAQAHALNYGAVYRSALRAVGLPFVLGHVAKRLWEGGKQSLARLKAYRERIRRDARRRQRARLMQELEYTRYGRCWTEVPEHSTLLGRSAEQGLNAAMFAGRHLVAPAAVSSAATAGFAMAKLIPMLFMPMTIVAADPFLFVELPSEPRKLRHIGHWYWHGPTIGRQKLHLHV</sequence>
<dbReference type="Proteomes" id="UP000315700">
    <property type="component" value="Chromosome"/>
</dbReference>
<dbReference type="EMBL" id="CP036271">
    <property type="protein sequence ID" value="QDT53424.1"/>
    <property type="molecule type" value="Genomic_DNA"/>
</dbReference>
<dbReference type="RefSeq" id="WP_145028625.1">
    <property type="nucleotide sequence ID" value="NZ_CP036271.1"/>
</dbReference>
<accession>A0A517SBD7</accession>
<proteinExistence type="predicted"/>
<gene>
    <name evidence="1" type="ORF">Pan44_14410</name>
</gene>
<protein>
    <submittedName>
        <fullName evidence="1">Uncharacterized protein</fullName>
    </submittedName>
</protein>
<organism evidence="1 2">
    <name type="scientific">Caulifigura coniformis</name>
    <dbReference type="NCBI Taxonomy" id="2527983"/>
    <lineage>
        <taxon>Bacteria</taxon>
        <taxon>Pseudomonadati</taxon>
        <taxon>Planctomycetota</taxon>
        <taxon>Planctomycetia</taxon>
        <taxon>Planctomycetales</taxon>
        <taxon>Planctomycetaceae</taxon>
        <taxon>Caulifigura</taxon>
    </lineage>
</organism>
<dbReference type="InParanoid" id="A0A517SBD7"/>
<evidence type="ECO:0000313" key="2">
    <source>
        <dbReference type="Proteomes" id="UP000315700"/>
    </source>
</evidence>
<dbReference type="OrthoDB" id="265097at2"/>
<dbReference type="KEGG" id="ccos:Pan44_14410"/>